<evidence type="ECO:0008006" key="4">
    <source>
        <dbReference type="Google" id="ProtNLM"/>
    </source>
</evidence>
<reference evidence="2 3" key="1">
    <citation type="submission" date="2014-09" db="EMBL/GenBank/DDBJ databases">
        <title>Complete genome sequence of Endomicrobium proavitum.</title>
        <authorList>
            <person name="Zheng H."/>
        </authorList>
    </citation>
    <scope>NUCLEOTIDE SEQUENCE [LARGE SCALE GENOMIC DNA]</scope>
    <source>
        <strain evidence="2 3">Rsa215</strain>
    </source>
</reference>
<dbReference type="STRING" id="1408281.Epro_0617"/>
<dbReference type="SUPFAM" id="SSF49785">
    <property type="entry name" value="Galactose-binding domain-like"/>
    <property type="match status" value="1"/>
</dbReference>
<keyword evidence="1" id="KW-0732">Signal</keyword>
<feature type="signal peptide" evidence="1">
    <location>
        <begin position="1"/>
        <end position="19"/>
    </location>
</feature>
<dbReference type="Proteomes" id="UP000035337">
    <property type="component" value="Chromosome"/>
</dbReference>
<dbReference type="RefSeq" id="WP_052570516.1">
    <property type="nucleotide sequence ID" value="NZ_CP009498.1"/>
</dbReference>
<dbReference type="InterPro" id="IPR008979">
    <property type="entry name" value="Galactose-bd-like_sf"/>
</dbReference>
<accession>A0A0G3WH95</accession>
<dbReference type="AlphaFoldDB" id="A0A0G3WH95"/>
<dbReference type="PROSITE" id="PS51257">
    <property type="entry name" value="PROKAR_LIPOPROTEIN"/>
    <property type="match status" value="1"/>
</dbReference>
<dbReference type="Gene3D" id="2.60.120.260">
    <property type="entry name" value="Galactose-binding domain-like"/>
    <property type="match status" value="1"/>
</dbReference>
<evidence type="ECO:0000256" key="1">
    <source>
        <dbReference type="SAM" id="SignalP"/>
    </source>
</evidence>
<sequence length="223" mass="24349">MKKLLLLALPLIMFFTAGCENNPAGALIYNGVNDTDPASWASPFVIYANGDIMTRVLPFSKSVGAYTNIWEAYANATNVLEAQYDGESHTRHKSIKMGWDGSPSQVFDNGNTVYLATFWLPTSAGTSGKDLTPGAYTKISFWVKANLYTNAQVSIKVLNNDNSGNSPYAVTSITALQDWTYYEIPLSPSPALTYTYITVQMSPIAGNVTNGGTIYIDDIRLVR</sequence>
<evidence type="ECO:0000313" key="3">
    <source>
        <dbReference type="Proteomes" id="UP000035337"/>
    </source>
</evidence>
<dbReference type="EMBL" id="CP009498">
    <property type="protein sequence ID" value="AKL97996.1"/>
    <property type="molecule type" value="Genomic_DNA"/>
</dbReference>
<gene>
    <name evidence="2" type="ORF">Epro_0617</name>
</gene>
<evidence type="ECO:0000313" key="2">
    <source>
        <dbReference type="EMBL" id="AKL97996.1"/>
    </source>
</evidence>
<proteinExistence type="predicted"/>
<keyword evidence="3" id="KW-1185">Reference proteome</keyword>
<feature type="chain" id="PRO_5005186132" description="CBM-cenC domain-containing protein" evidence="1">
    <location>
        <begin position="20"/>
        <end position="223"/>
    </location>
</feature>
<protein>
    <recommendedName>
        <fullName evidence="4">CBM-cenC domain-containing protein</fullName>
    </recommendedName>
</protein>
<name>A0A0G3WH95_9BACT</name>
<organism evidence="2 3">
    <name type="scientific">Endomicrobium proavitum</name>
    <dbReference type="NCBI Taxonomy" id="1408281"/>
    <lineage>
        <taxon>Bacteria</taxon>
        <taxon>Pseudomonadati</taxon>
        <taxon>Elusimicrobiota</taxon>
        <taxon>Endomicrobiia</taxon>
        <taxon>Endomicrobiales</taxon>
        <taxon>Endomicrobiaceae</taxon>
        <taxon>Endomicrobium</taxon>
    </lineage>
</organism>
<dbReference type="KEGG" id="epo:Epro_0617"/>